<feature type="non-terminal residue" evidence="3">
    <location>
        <position position="1"/>
    </location>
</feature>
<keyword evidence="4" id="KW-1185">Reference proteome</keyword>
<keyword evidence="2" id="KW-0472">Membrane</keyword>
<dbReference type="AlphaFoldDB" id="A0A0L7KYR7"/>
<dbReference type="InterPro" id="IPR006597">
    <property type="entry name" value="Sel1-like"/>
</dbReference>
<dbReference type="GO" id="GO:0005789">
    <property type="term" value="C:endoplasmic reticulum membrane"/>
    <property type="evidence" value="ECO:0007669"/>
    <property type="project" value="TreeGrafter"/>
</dbReference>
<dbReference type="InterPro" id="IPR011990">
    <property type="entry name" value="TPR-like_helical_dom_sf"/>
</dbReference>
<comment type="similarity">
    <text evidence="1">Belongs to the sel-1 family.</text>
</comment>
<feature type="transmembrane region" description="Helical" evidence="2">
    <location>
        <begin position="160"/>
        <end position="178"/>
    </location>
</feature>
<accession>A0A0L7KYR7</accession>
<dbReference type="PANTHER" id="PTHR11102:SF147">
    <property type="entry name" value="SEL1L ADAPTOR SUBUNIT OF ERAD E3 UBIQUITIN LIGASE"/>
    <property type="match status" value="1"/>
</dbReference>
<sequence>SGHVLALYHLAQMHAQGLGVMRSCTTAVESLYKYFSLASQSGHVLALYHLAQMHAQGLGVMRSCTTAVESLYKYFSLASQSGQELALYHLAQMHAQGLGVLFKNVCERGAWASRLMTAHSAWRARDSDSAWLQYRALAERGYESPFTFVFLHDKSFVSNWDVYAITLFAGLIALLAYWRRLPEARPQQPQQQQQQQ</sequence>
<dbReference type="InterPro" id="IPR050767">
    <property type="entry name" value="Sel1_AlgK"/>
</dbReference>
<reference evidence="3 4" key="1">
    <citation type="journal article" date="2015" name="Genome Biol. Evol.">
        <title>The genome of winter moth (Operophtera brumata) provides a genomic perspective on sexual dimorphism and phenology.</title>
        <authorList>
            <person name="Derks M.F."/>
            <person name="Smit S."/>
            <person name="Salis L."/>
            <person name="Schijlen E."/>
            <person name="Bossers A."/>
            <person name="Mateman C."/>
            <person name="Pijl A.S."/>
            <person name="de Ridder D."/>
            <person name="Groenen M.A."/>
            <person name="Visser M.E."/>
            <person name="Megens H.J."/>
        </authorList>
    </citation>
    <scope>NUCLEOTIDE SEQUENCE [LARGE SCALE GENOMIC DNA]</scope>
    <source>
        <strain evidence="3">WM2013NL</strain>
        <tissue evidence="3">Head and thorax</tissue>
    </source>
</reference>
<keyword evidence="2" id="KW-1133">Transmembrane helix</keyword>
<gene>
    <name evidence="3" type="ORF">OBRU01_15420</name>
</gene>
<evidence type="ECO:0000313" key="4">
    <source>
        <dbReference type="Proteomes" id="UP000037510"/>
    </source>
</evidence>
<evidence type="ECO:0000256" key="2">
    <source>
        <dbReference type="SAM" id="Phobius"/>
    </source>
</evidence>
<dbReference type="SMART" id="SM00671">
    <property type="entry name" value="SEL1"/>
    <property type="match status" value="3"/>
</dbReference>
<dbReference type="EMBL" id="JTDY01004414">
    <property type="protein sequence ID" value="KOB68191.1"/>
    <property type="molecule type" value="Genomic_DNA"/>
</dbReference>
<dbReference type="SUPFAM" id="SSF81901">
    <property type="entry name" value="HCP-like"/>
    <property type="match status" value="1"/>
</dbReference>
<protein>
    <submittedName>
        <fullName evidence="3">Protein sel-1-like protein</fullName>
    </submittedName>
</protein>
<evidence type="ECO:0000256" key="1">
    <source>
        <dbReference type="ARBA" id="ARBA00038101"/>
    </source>
</evidence>
<keyword evidence="2" id="KW-0812">Transmembrane</keyword>
<dbReference type="PANTHER" id="PTHR11102">
    <property type="entry name" value="SEL-1-LIKE PROTEIN"/>
    <property type="match status" value="1"/>
</dbReference>
<evidence type="ECO:0000313" key="3">
    <source>
        <dbReference type="EMBL" id="KOB68191.1"/>
    </source>
</evidence>
<dbReference type="Proteomes" id="UP000037510">
    <property type="component" value="Unassembled WGS sequence"/>
</dbReference>
<dbReference type="Gene3D" id="1.25.40.10">
    <property type="entry name" value="Tetratricopeptide repeat domain"/>
    <property type="match status" value="1"/>
</dbReference>
<dbReference type="GO" id="GO:0036503">
    <property type="term" value="P:ERAD pathway"/>
    <property type="evidence" value="ECO:0007669"/>
    <property type="project" value="TreeGrafter"/>
</dbReference>
<comment type="caution">
    <text evidence="3">The sequence shown here is derived from an EMBL/GenBank/DDBJ whole genome shotgun (WGS) entry which is preliminary data.</text>
</comment>
<organism evidence="3 4">
    <name type="scientific">Operophtera brumata</name>
    <name type="common">Winter moth</name>
    <name type="synonym">Phalaena brumata</name>
    <dbReference type="NCBI Taxonomy" id="104452"/>
    <lineage>
        <taxon>Eukaryota</taxon>
        <taxon>Metazoa</taxon>
        <taxon>Ecdysozoa</taxon>
        <taxon>Arthropoda</taxon>
        <taxon>Hexapoda</taxon>
        <taxon>Insecta</taxon>
        <taxon>Pterygota</taxon>
        <taxon>Neoptera</taxon>
        <taxon>Endopterygota</taxon>
        <taxon>Lepidoptera</taxon>
        <taxon>Glossata</taxon>
        <taxon>Ditrysia</taxon>
        <taxon>Geometroidea</taxon>
        <taxon>Geometridae</taxon>
        <taxon>Larentiinae</taxon>
        <taxon>Operophtera</taxon>
    </lineage>
</organism>
<dbReference type="STRING" id="104452.A0A0L7KYR7"/>
<proteinExistence type="inferred from homology"/>
<name>A0A0L7KYR7_OPEBR</name>